<dbReference type="Pfam" id="PF07331">
    <property type="entry name" value="TctB"/>
    <property type="match status" value="1"/>
</dbReference>
<keyword evidence="5" id="KW-1185">Reference proteome</keyword>
<feature type="transmembrane region" description="Helical" evidence="1">
    <location>
        <begin position="602"/>
        <end position="626"/>
    </location>
</feature>
<evidence type="ECO:0000259" key="3">
    <source>
        <dbReference type="Pfam" id="PF07331"/>
    </source>
</evidence>
<feature type="transmembrane region" description="Helical" evidence="1">
    <location>
        <begin position="51"/>
        <end position="71"/>
    </location>
</feature>
<feature type="transmembrane region" description="Helical" evidence="1">
    <location>
        <begin position="422"/>
        <end position="438"/>
    </location>
</feature>
<feature type="transmembrane region" description="Helical" evidence="1">
    <location>
        <begin position="470"/>
        <end position="488"/>
    </location>
</feature>
<feature type="transmembrane region" description="Helical" evidence="1">
    <location>
        <begin position="638"/>
        <end position="656"/>
    </location>
</feature>
<feature type="domain" description="DUF1468" evidence="3">
    <location>
        <begin position="519"/>
        <end position="665"/>
    </location>
</feature>
<dbReference type="Pfam" id="PF01970">
    <property type="entry name" value="TctA"/>
    <property type="match status" value="1"/>
</dbReference>
<keyword evidence="1" id="KW-0812">Transmembrane</keyword>
<feature type="transmembrane region" description="Helical" evidence="1">
    <location>
        <begin position="363"/>
        <end position="385"/>
    </location>
</feature>
<feature type="transmembrane region" description="Helical" evidence="1">
    <location>
        <begin position="509"/>
        <end position="529"/>
    </location>
</feature>
<feature type="domain" description="DUF112" evidence="2">
    <location>
        <begin position="27"/>
        <end position="447"/>
    </location>
</feature>
<dbReference type="InterPro" id="IPR002823">
    <property type="entry name" value="DUF112_TM"/>
</dbReference>
<dbReference type="PANTHER" id="PTHR35342:SF5">
    <property type="entry name" value="TRICARBOXYLIC TRANSPORT PROTEIN"/>
    <property type="match status" value="1"/>
</dbReference>
<comment type="caution">
    <text evidence="4">The sequence shown here is derived from an EMBL/GenBank/DDBJ whole genome shotgun (WGS) entry which is preliminary data.</text>
</comment>
<accession>A0A2T0WKK6</accession>
<feature type="transmembrane region" description="Helical" evidence="1">
    <location>
        <begin position="115"/>
        <end position="138"/>
    </location>
</feature>
<evidence type="ECO:0000259" key="2">
    <source>
        <dbReference type="Pfam" id="PF01970"/>
    </source>
</evidence>
<sequence>MEGLDVGFMFAAASEAFGTIMQLERIGFLVLGVLVGLAIGLLPGIGGLTGFALLVPFTYTMDPVAALAMLLGMHSVTSTSDTIPAVMFGVPGTAASQATVLDGFALTKKGEAGRALSAGFTASLLGGIFGALVLAVSIPVIRPFVLAIGTPELLGLTIFGIAMVSSLSGNAPLRGIVVAGFGCMVSMIGTDAQTGTIRWAGDIFYLWDGMPLLPVLLGIFALPELCDIAIKRSSVASEMKYSHTTGMVQGARDVFKNWFLCLRCSGIGALLGIIPGITGAVTDWIAYGHALRTEKGAEKTFGKGDIRGVIAPESANNAREGGGLVPTIAFGVPGSAAQAILLGAIMVHGFVPGPAMLTTDLDMTYTLIWSIALANIFGAGLCFLLSGHFAKISIMRYTLLLPAIMAVVYVGAYQGSRAWGDLYALLFFGVVGWAMKRLRWPRPPLILGLVLGTLIERYMAISIGRFGADWLTRPVVAIFLVMAVMVLMRPMYTEIKHAGLRAFTPRGGFSLRASDLMYVFFLGIGGWMLLEAQEWSFGARIGPTVVGCTMLIAGAVSLIYVLFSGRGSAAAAEATHRGIHMDLASEDEDQSTSYVLIRGGIFFGWFVAFLASMAVIGLIPTVPLIIVAFMRLEGREPWRLSLIYAASVTLFIYVMFDQVIRVPWPSTVMGDLLPGLAAVIPSM</sequence>
<feature type="transmembrane region" description="Helical" evidence="1">
    <location>
        <begin position="541"/>
        <end position="563"/>
    </location>
</feature>
<feature type="transmembrane region" description="Helical" evidence="1">
    <location>
        <begin position="144"/>
        <end position="164"/>
    </location>
</feature>
<feature type="transmembrane region" description="Helical" evidence="1">
    <location>
        <begin position="397"/>
        <end position="416"/>
    </location>
</feature>
<keyword evidence="1" id="KW-0472">Membrane</keyword>
<evidence type="ECO:0000313" key="5">
    <source>
        <dbReference type="Proteomes" id="UP000238392"/>
    </source>
</evidence>
<dbReference type="AlphaFoldDB" id="A0A2T0WKK6"/>
<feature type="transmembrane region" description="Helical" evidence="1">
    <location>
        <begin position="209"/>
        <end position="230"/>
    </location>
</feature>
<protein>
    <submittedName>
        <fullName evidence="4">TctA family transporter</fullName>
    </submittedName>
</protein>
<dbReference type="PANTHER" id="PTHR35342">
    <property type="entry name" value="TRICARBOXYLIC TRANSPORT PROTEIN"/>
    <property type="match status" value="1"/>
</dbReference>
<feature type="transmembrane region" description="Helical" evidence="1">
    <location>
        <begin position="26"/>
        <end position="45"/>
    </location>
</feature>
<dbReference type="EMBL" id="PVTQ01000010">
    <property type="protein sequence ID" value="PRY87241.1"/>
    <property type="molecule type" value="Genomic_DNA"/>
</dbReference>
<gene>
    <name evidence="4" type="ORF">CLV74_11015</name>
</gene>
<name>A0A2T0WKK6_9RHOB</name>
<feature type="transmembrane region" description="Helical" evidence="1">
    <location>
        <begin position="171"/>
        <end position="189"/>
    </location>
</feature>
<reference evidence="4 5" key="1">
    <citation type="submission" date="2018-03" db="EMBL/GenBank/DDBJ databases">
        <title>Genomic Encyclopedia of Archaeal and Bacterial Type Strains, Phase II (KMG-II): from individual species to whole genera.</title>
        <authorList>
            <person name="Goeker M."/>
        </authorList>
    </citation>
    <scope>NUCLEOTIDE SEQUENCE [LARGE SCALE GENOMIC DNA]</scope>
    <source>
        <strain evidence="4 5">DSM 100212</strain>
    </source>
</reference>
<dbReference type="RefSeq" id="WP_211299057.1">
    <property type="nucleotide sequence ID" value="NZ_PVTQ01000010.1"/>
</dbReference>
<dbReference type="Proteomes" id="UP000238392">
    <property type="component" value="Unassembled WGS sequence"/>
</dbReference>
<feature type="transmembrane region" description="Helical" evidence="1">
    <location>
        <begin position="328"/>
        <end position="351"/>
    </location>
</feature>
<organism evidence="4 5">
    <name type="scientific">Donghicola tyrosinivorans</name>
    <dbReference type="NCBI Taxonomy" id="1652492"/>
    <lineage>
        <taxon>Bacteria</taxon>
        <taxon>Pseudomonadati</taxon>
        <taxon>Pseudomonadota</taxon>
        <taxon>Alphaproteobacteria</taxon>
        <taxon>Rhodobacterales</taxon>
        <taxon>Roseobacteraceae</taxon>
        <taxon>Donghicola</taxon>
    </lineage>
</organism>
<dbReference type="InterPro" id="IPR009936">
    <property type="entry name" value="DUF1468"/>
</dbReference>
<evidence type="ECO:0000313" key="4">
    <source>
        <dbReference type="EMBL" id="PRY87241.1"/>
    </source>
</evidence>
<proteinExistence type="predicted"/>
<evidence type="ECO:0000256" key="1">
    <source>
        <dbReference type="SAM" id="Phobius"/>
    </source>
</evidence>
<keyword evidence="1" id="KW-1133">Transmembrane helix</keyword>
<feature type="transmembrane region" description="Helical" evidence="1">
    <location>
        <begin position="445"/>
        <end position="464"/>
    </location>
</feature>